<reference evidence="4 5" key="1">
    <citation type="journal article" date="2015" name="Microbiome">
        <title>Genomic resolution of linkages in carbon, nitrogen, and sulfur cycling among widespread estuary sediment bacteria.</title>
        <authorList>
            <person name="Baker B.J."/>
            <person name="Lazar C.S."/>
            <person name="Teske A.P."/>
            <person name="Dick G.J."/>
        </authorList>
    </citation>
    <scope>NUCLEOTIDE SEQUENCE [LARGE SCALE GENOMIC DNA]</scope>
    <source>
        <strain evidence="4">SM23_60</strain>
    </source>
</reference>
<evidence type="ECO:0000313" key="5">
    <source>
        <dbReference type="Proteomes" id="UP000051096"/>
    </source>
</evidence>
<dbReference type="Pfam" id="PF13420">
    <property type="entry name" value="Acetyltransf_4"/>
    <property type="match status" value="1"/>
</dbReference>
<evidence type="ECO:0000259" key="3">
    <source>
        <dbReference type="PROSITE" id="PS51186"/>
    </source>
</evidence>
<dbReference type="GO" id="GO:0016747">
    <property type="term" value="F:acyltransferase activity, transferring groups other than amino-acyl groups"/>
    <property type="evidence" value="ECO:0007669"/>
    <property type="project" value="InterPro"/>
</dbReference>
<evidence type="ECO:0000256" key="2">
    <source>
        <dbReference type="ARBA" id="ARBA00023315"/>
    </source>
</evidence>
<dbReference type="AlphaFoldDB" id="A0A0S8GMH3"/>
<comment type="caution">
    <text evidence="4">The sequence shown here is derived from an EMBL/GenBank/DDBJ whole genome shotgun (WGS) entry which is preliminary data.</text>
</comment>
<dbReference type="PANTHER" id="PTHR43072:SF23">
    <property type="entry name" value="UPF0039 PROTEIN C11D3.02C"/>
    <property type="match status" value="1"/>
</dbReference>
<keyword evidence="2" id="KW-0012">Acyltransferase</keyword>
<accession>A0A0S8GMH3</accession>
<sequence>MVIRRATVDDLPSITTIYNDAIRKTIATFDTEPKSNQEQKTWFEAHGSRYPVIVAEVDGTIVGWASLSQYSDRCAYSDTAEASVYVAESHRGKGFGRRLLCELIERGHKASFHVLIARIAGGNAVSIRLFESQGFTHVGVLKEVGRKFGQRIDVYIMQRLME</sequence>
<dbReference type="SUPFAM" id="SSF55729">
    <property type="entry name" value="Acyl-CoA N-acyltransferases (Nat)"/>
    <property type="match status" value="1"/>
</dbReference>
<protein>
    <recommendedName>
        <fullName evidence="3">N-acetyltransferase domain-containing protein</fullName>
    </recommendedName>
</protein>
<name>A0A0S8GMH3_UNCW3</name>
<evidence type="ECO:0000256" key="1">
    <source>
        <dbReference type="ARBA" id="ARBA00022679"/>
    </source>
</evidence>
<gene>
    <name evidence="4" type="ORF">AMJ87_01580</name>
</gene>
<dbReference type="Proteomes" id="UP000051096">
    <property type="component" value="Unassembled WGS sequence"/>
</dbReference>
<dbReference type="EMBL" id="LJUO01000008">
    <property type="protein sequence ID" value="KPK73499.1"/>
    <property type="molecule type" value="Genomic_DNA"/>
</dbReference>
<dbReference type="InterPro" id="IPR016181">
    <property type="entry name" value="Acyl_CoA_acyltransferase"/>
</dbReference>
<organism evidence="4 5">
    <name type="scientific">candidate division WOR_3 bacterium SM23_60</name>
    <dbReference type="NCBI Taxonomy" id="1703780"/>
    <lineage>
        <taxon>Bacteria</taxon>
        <taxon>Bacteria division WOR-3</taxon>
    </lineage>
</organism>
<proteinExistence type="predicted"/>
<dbReference type="CDD" id="cd04301">
    <property type="entry name" value="NAT_SF"/>
    <property type="match status" value="1"/>
</dbReference>
<dbReference type="PANTHER" id="PTHR43072">
    <property type="entry name" value="N-ACETYLTRANSFERASE"/>
    <property type="match status" value="1"/>
</dbReference>
<feature type="domain" description="N-acetyltransferase" evidence="3">
    <location>
        <begin position="1"/>
        <end position="162"/>
    </location>
</feature>
<keyword evidence="1" id="KW-0808">Transferase</keyword>
<evidence type="ECO:0000313" key="4">
    <source>
        <dbReference type="EMBL" id="KPK73499.1"/>
    </source>
</evidence>
<dbReference type="PROSITE" id="PS51186">
    <property type="entry name" value="GNAT"/>
    <property type="match status" value="1"/>
</dbReference>
<dbReference type="InterPro" id="IPR000182">
    <property type="entry name" value="GNAT_dom"/>
</dbReference>
<dbReference type="Gene3D" id="3.40.630.30">
    <property type="match status" value="1"/>
</dbReference>